<dbReference type="SUPFAM" id="SSF49503">
    <property type="entry name" value="Cupredoxins"/>
    <property type="match status" value="3"/>
</dbReference>
<proteinExistence type="inferred from homology"/>
<dbReference type="PANTHER" id="PTHR11709:SF488">
    <property type="entry name" value="LACCASE-RELATED"/>
    <property type="match status" value="1"/>
</dbReference>
<evidence type="ECO:0000313" key="12">
    <source>
        <dbReference type="Proteomes" id="UP000059188"/>
    </source>
</evidence>
<evidence type="ECO:0000256" key="6">
    <source>
        <dbReference type="ARBA" id="ARBA00023157"/>
    </source>
</evidence>
<dbReference type="PANTHER" id="PTHR11709">
    <property type="entry name" value="MULTI-COPPER OXIDASE"/>
    <property type="match status" value="1"/>
</dbReference>
<evidence type="ECO:0000256" key="1">
    <source>
        <dbReference type="ARBA" id="ARBA00010609"/>
    </source>
</evidence>
<dbReference type="InterPro" id="IPR001117">
    <property type="entry name" value="Cu-oxidase_2nd"/>
</dbReference>
<dbReference type="EMBL" id="LN679145">
    <property type="protein sequence ID" value="CEL60344.1"/>
    <property type="molecule type" value="Genomic_DNA"/>
</dbReference>
<reference evidence="11 12" key="1">
    <citation type="submission" date="2014-11" db="EMBL/GenBank/DDBJ databases">
        <authorList>
            <person name="Wibberg Daniel"/>
        </authorList>
    </citation>
    <scope>NUCLEOTIDE SEQUENCE [LARGE SCALE GENOMIC DNA]</scope>
    <source>
        <strain evidence="11">Rhizoctonia solani AG1-IB 7/3/14</strain>
    </source>
</reference>
<dbReference type="Pfam" id="PF07731">
    <property type="entry name" value="Cu-oxidase_2"/>
    <property type="match status" value="1"/>
</dbReference>
<dbReference type="Pfam" id="PF07732">
    <property type="entry name" value="Cu-oxidase_3"/>
    <property type="match status" value="1"/>
</dbReference>
<dbReference type="Gene3D" id="2.60.40.420">
    <property type="entry name" value="Cupredoxins - blue copper proteins"/>
    <property type="match status" value="3"/>
</dbReference>
<keyword evidence="4 11" id="KW-0560">Oxidoreductase</keyword>
<accession>A0A0B7FTY8</accession>
<keyword evidence="2" id="KW-0479">Metal-binding</keyword>
<dbReference type="CDD" id="cd13850">
    <property type="entry name" value="CuRO_1_Abr2_like"/>
    <property type="match status" value="1"/>
</dbReference>
<dbReference type="EC" id="1.10.3.-" evidence="11"/>
<dbReference type="InterPro" id="IPR008972">
    <property type="entry name" value="Cupredoxin"/>
</dbReference>
<dbReference type="InterPro" id="IPR011707">
    <property type="entry name" value="Cu-oxidase-like_N"/>
</dbReference>
<dbReference type="InterPro" id="IPR011706">
    <property type="entry name" value="Cu-oxidase_C"/>
</dbReference>
<feature type="domain" description="Plastocyanin-like" evidence="9">
    <location>
        <begin position="510"/>
        <end position="632"/>
    </location>
</feature>
<dbReference type="InterPro" id="IPR045087">
    <property type="entry name" value="Cu-oxidase_fam"/>
</dbReference>
<dbReference type="AlphaFoldDB" id="A0A0B7FTY8"/>
<dbReference type="InterPro" id="IPR002355">
    <property type="entry name" value="Cu_oxidase_Cu_BS"/>
</dbReference>
<comment type="similarity">
    <text evidence="1">Belongs to the multicopper oxidase family.</text>
</comment>
<keyword evidence="6" id="KW-1015">Disulfide bond</keyword>
<dbReference type="STRING" id="1108050.A0A0B7FTY8"/>
<evidence type="ECO:0000256" key="7">
    <source>
        <dbReference type="ARBA" id="ARBA00023180"/>
    </source>
</evidence>
<dbReference type="Pfam" id="PF00394">
    <property type="entry name" value="Cu-oxidase"/>
    <property type="match status" value="1"/>
</dbReference>
<dbReference type="CDD" id="cd13898">
    <property type="entry name" value="CuRO_3_Abr2_like"/>
    <property type="match status" value="1"/>
</dbReference>
<evidence type="ECO:0000259" key="10">
    <source>
        <dbReference type="Pfam" id="PF07732"/>
    </source>
</evidence>
<evidence type="ECO:0000259" key="9">
    <source>
        <dbReference type="Pfam" id="PF07731"/>
    </source>
</evidence>
<feature type="domain" description="Plastocyanin-like" evidence="10">
    <location>
        <begin position="75"/>
        <end position="187"/>
    </location>
</feature>
<dbReference type="GO" id="GO:0016491">
    <property type="term" value="F:oxidoreductase activity"/>
    <property type="evidence" value="ECO:0007669"/>
    <property type="project" value="UniProtKB-KW"/>
</dbReference>
<dbReference type="PROSITE" id="PS00080">
    <property type="entry name" value="MULTICOPPER_OXIDASE2"/>
    <property type="match status" value="1"/>
</dbReference>
<sequence>MEARHRSWGMSRKWIMREQSCGRAVAIISRSYSFCASHHSFHWTVEMQLRSVPLLLGAILPVAQAALRLHTLNLTYGTNNADGTTREAWLINGQTPGPHLVWDEGDDVSVKVINNGHEPVTIHWHGLEQVGTPWSDGVPGLTQWPVPPGGDFVYNFTLNQAGFHWYHSHYKMQLDDGLKGTLYIRPNPNKPKPFNQISNSSSTLKKLREAENNAFLLNVFDYKHYTSEHWMAEWERTDVEQLCIDNLLTNGKGPVKCPNMSEINAIAAPEQKPLTSKGCVCCLQPSNKIMFPYPESRPEMVEPSMWYNCTNSNTTFEVFTAKKSDGWVAFNLLNSGALWDLRVSIDSHKMYFFAADGHYTKIQVATSILIPIGERYQFFVKLDQPVGDYVIRTAAVVLPQLISGYAILSYVKSGKTGAGLVEKYTLPAAKKPYIDYAGNIINGGVDLVQANLSPFPTYPPPQGAADLTLALNVTRSGEFGWVLNGNSWHEPKDDFTPLLFQPGQVASLDPTVFFSYPNGTLVDLIFTVTAGNPAMHPPHPMHKHGIKGWFLGSGDGPFPYASVKEAVDAGYKGINLKNPPLRDDFVTPVAMTGQAWAAVRFRAIDPGPIILHCHIDAHLATGMVIVLVEGPEKLTSGYVPSYYLTKNKL</sequence>
<dbReference type="OrthoDB" id="2121828at2759"/>
<evidence type="ECO:0000256" key="3">
    <source>
        <dbReference type="ARBA" id="ARBA00022729"/>
    </source>
</evidence>
<evidence type="ECO:0000256" key="2">
    <source>
        <dbReference type="ARBA" id="ARBA00022723"/>
    </source>
</evidence>
<protein>
    <submittedName>
        <fullName evidence="11">Laccase TilA, putative</fullName>
        <ecNumber evidence="11">1.10.3.-</ecNumber>
    </submittedName>
</protein>
<dbReference type="Proteomes" id="UP000059188">
    <property type="component" value="Unassembled WGS sequence"/>
</dbReference>
<evidence type="ECO:0000259" key="8">
    <source>
        <dbReference type="Pfam" id="PF00394"/>
    </source>
</evidence>
<keyword evidence="3" id="KW-0732">Signal</keyword>
<evidence type="ECO:0000256" key="5">
    <source>
        <dbReference type="ARBA" id="ARBA00023008"/>
    </source>
</evidence>
<keyword evidence="7" id="KW-0325">Glycoprotein</keyword>
<gene>
    <name evidence="11" type="ORF">RSOLAG1IB_09562</name>
</gene>
<keyword evidence="12" id="KW-1185">Reference proteome</keyword>
<evidence type="ECO:0000256" key="4">
    <source>
        <dbReference type="ARBA" id="ARBA00023002"/>
    </source>
</evidence>
<keyword evidence="5" id="KW-0186">Copper</keyword>
<organism evidence="11 12">
    <name type="scientific">Thanatephorus cucumeris (strain AG1-IB / isolate 7/3/14)</name>
    <name type="common">Lettuce bottom rot fungus</name>
    <name type="synonym">Rhizoctonia solani</name>
    <dbReference type="NCBI Taxonomy" id="1108050"/>
    <lineage>
        <taxon>Eukaryota</taxon>
        <taxon>Fungi</taxon>
        <taxon>Dikarya</taxon>
        <taxon>Basidiomycota</taxon>
        <taxon>Agaricomycotina</taxon>
        <taxon>Agaricomycetes</taxon>
        <taxon>Cantharellales</taxon>
        <taxon>Ceratobasidiaceae</taxon>
        <taxon>Rhizoctonia</taxon>
        <taxon>Rhizoctonia solani AG-1</taxon>
    </lineage>
</organism>
<feature type="domain" description="Plastocyanin-like" evidence="8">
    <location>
        <begin position="282"/>
        <end position="412"/>
    </location>
</feature>
<dbReference type="GO" id="GO:0005507">
    <property type="term" value="F:copper ion binding"/>
    <property type="evidence" value="ECO:0007669"/>
    <property type="project" value="InterPro"/>
</dbReference>
<name>A0A0B7FTY8_THACB</name>
<evidence type="ECO:0000313" key="11">
    <source>
        <dbReference type="EMBL" id="CEL60344.1"/>
    </source>
</evidence>